<dbReference type="Pfam" id="PF02826">
    <property type="entry name" value="2-Hacid_dh_C"/>
    <property type="match status" value="1"/>
</dbReference>
<feature type="domain" description="D-isomer specific 2-hydroxyacid dehydrogenase NAD-binding" evidence="3">
    <location>
        <begin position="108"/>
        <end position="271"/>
    </location>
</feature>
<evidence type="ECO:0000256" key="1">
    <source>
        <dbReference type="ARBA" id="ARBA00023002"/>
    </source>
</evidence>
<dbReference type="InterPro" id="IPR006140">
    <property type="entry name" value="D-isomer_DH_NAD-bd"/>
</dbReference>
<name>A0ABT0C8Y3_THEVL</name>
<gene>
    <name evidence="4" type="ORF">JX360_04880</name>
</gene>
<evidence type="ECO:0000259" key="3">
    <source>
        <dbReference type="Pfam" id="PF02826"/>
    </source>
</evidence>
<dbReference type="PANTHER" id="PTHR43333">
    <property type="entry name" value="2-HACID_DH_C DOMAIN-CONTAINING PROTEIN"/>
    <property type="match status" value="1"/>
</dbReference>
<proteinExistence type="predicted"/>
<dbReference type="PANTHER" id="PTHR43333:SF1">
    <property type="entry name" value="D-ISOMER SPECIFIC 2-HYDROXYACID DEHYDROGENASE NAD-BINDING DOMAIN-CONTAINING PROTEIN"/>
    <property type="match status" value="1"/>
</dbReference>
<evidence type="ECO:0000313" key="4">
    <source>
        <dbReference type="EMBL" id="MCJ2542244.1"/>
    </source>
</evidence>
<keyword evidence="5" id="KW-1185">Reference proteome</keyword>
<protein>
    <submittedName>
        <fullName evidence="4">Hydroxyacid dehydrogenase</fullName>
    </submittedName>
</protein>
<evidence type="ECO:0000256" key="2">
    <source>
        <dbReference type="ARBA" id="ARBA00023027"/>
    </source>
</evidence>
<keyword evidence="1" id="KW-0560">Oxidoreductase</keyword>
<comment type="caution">
    <text evidence="4">The sequence shown here is derived from an EMBL/GenBank/DDBJ whole genome shotgun (WGS) entry which is preliminary data.</text>
</comment>
<accession>A0ABT0C8Y3</accession>
<evidence type="ECO:0000313" key="5">
    <source>
        <dbReference type="Proteomes" id="UP000830835"/>
    </source>
</evidence>
<keyword evidence="2" id="KW-0520">NAD</keyword>
<sequence length="308" mass="33112">MGIQGTRIAVEPAGIRPWIREAVLAGGGQIVSVAEAEALVWADAFDVSNLKRCLAAGPGIRWIQLPWAGVEPFAQAGVLDPAYVWTCGKGVYAKPVAEHALALLLAGLRDFKIRALAQSWHRGSGVSLFGRRVVIFGAGGITQELIRLLQPFQGEIEVVRRRADPVVGATRVVTLPERQTVLAAADAVILALALTPETQGIIARPELEVMGSQCWLVNVARGKHIVTEDLVQALQQGKIRGAGLDVTDPEPLPDGHPLWSLPNCLITPHTANTEAMAIPMLSERVRENVRRFALGEPLIGQVDPLLGY</sequence>
<dbReference type="RefSeq" id="WP_244349471.1">
    <property type="nucleotide sequence ID" value="NZ_JAFIRA010000007.1"/>
</dbReference>
<reference evidence="4" key="1">
    <citation type="submission" date="2021-02" db="EMBL/GenBank/DDBJ databases">
        <title>The CRISPR/cas machinery reduction and long-range gene transfer in the hot spring cyanobacterium Synechococcus.</title>
        <authorList>
            <person name="Dvorak P."/>
            <person name="Jahodarova E."/>
            <person name="Hasler P."/>
            <person name="Poulickova A."/>
        </authorList>
    </citation>
    <scope>NUCLEOTIDE SEQUENCE</scope>
    <source>
        <strain evidence="4">Rupite</strain>
    </source>
</reference>
<dbReference type="EMBL" id="JAFIRA010000007">
    <property type="protein sequence ID" value="MCJ2542244.1"/>
    <property type="molecule type" value="Genomic_DNA"/>
</dbReference>
<dbReference type="SUPFAM" id="SSF51735">
    <property type="entry name" value="NAD(P)-binding Rossmann-fold domains"/>
    <property type="match status" value="1"/>
</dbReference>
<dbReference type="CDD" id="cd12159">
    <property type="entry name" value="2-Hacid_dh_2"/>
    <property type="match status" value="1"/>
</dbReference>
<organism evidence="4 5">
    <name type="scientific">Thermostichus vulcanus str. 'Rupite'</name>
    <dbReference type="NCBI Taxonomy" id="2813851"/>
    <lineage>
        <taxon>Bacteria</taxon>
        <taxon>Bacillati</taxon>
        <taxon>Cyanobacteriota</taxon>
        <taxon>Cyanophyceae</taxon>
        <taxon>Thermostichales</taxon>
        <taxon>Thermostichaceae</taxon>
        <taxon>Thermostichus</taxon>
    </lineage>
</organism>
<dbReference type="Gene3D" id="3.40.50.720">
    <property type="entry name" value="NAD(P)-binding Rossmann-like Domain"/>
    <property type="match status" value="2"/>
</dbReference>
<dbReference type="Proteomes" id="UP000830835">
    <property type="component" value="Unassembled WGS sequence"/>
</dbReference>
<dbReference type="InterPro" id="IPR036291">
    <property type="entry name" value="NAD(P)-bd_dom_sf"/>
</dbReference>